<accession>A0A9P6RG91</accession>
<reference evidence="3" key="1">
    <citation type="journal article" date="2020" name="Fungal Divers.">
        <title>Resolving the Mortierellaceae phylogeny through synthesis of multi-gene phylogenetics and phylogenomics.</title>
        <authorList>
            <person name="Vandepol N."/>
            <person name="Liber J."/>
            <person name="Desiro A."/>
            <person name="Na H."/>
            <person name="Kennedy M."/>
            <person name="Barry K."/>
            <person name="Grigoriev I.V."/>
            <person name="Miller A.N."/>
            <person name="O'Donnell K."/>
            <person name="Stajich J.E."/>
            <person name="Bonito G."/>
        </authorList>
    </citation>
    <scope>NUCLEOTIDE SEQUENCE</scope>
    <source>
        <strain evidence="3">REB-010B</strain>
    </source>
</reference>
<sequence>MASAFRLSPQAHFNFRRAFTTTSPPAVLAAAMHSVSSRASAIAEPSSVSVQLEVELELELKAEVKAQARARKLQPWSQMRSYSTSTASAKPKGPKLQGTLSGTATGTATVKAAATTANANPEASSNANPEASSNAKADEDTNPLMLLLKGHKNQRLAIATVFLAALMGDMTFAYFTLFHGRKEGEVIKTDTVYDKIAQKIAPYLINEEGISPIEK</sequence>
<keyword evidence="2" id="KW-0472">Membrane</keyword>
<feature type="transmembrane region" description="Helical" evidence="2">
    <location>
        <begin position="156"/>
        <end position="178"/>
    </location>
</feature>
<feature type="region of interest" description="Disordered" evidence="1">
    <location>
        <begin position="115"/>
        <end position="138"/>
    </location>
</feature>
<name>A0A9P6RG91_9FUNG</name>
<keyword evidence="2" id="KW-1133">Transmembrane helix</keyword>
<comment type="caution">
    <text evidence="3">The sequence shown here is derived from an EMBL/GenBank/DDBJ whole genome shotgun (WGS) entry which is preliminary data.</text>
</comment>
<feature type="compositionally biased region" description="Polar residues" evidence="1">
    <location>
        <begin position="75"/>
        <end position="88"/>
    </location>
</feature>
<evidence type="ECO:0000313" key="3">
    <source>
        <dbReference type="EMBL" id="KAG0319497.1"/>
    </source>
</evidence>
<organism evidence="3 4">
    <name type="scientific">Dissophora globulifera</name>
    <dbReference type="NCBI Taxonomy" id="979702"/>
    <lineage>
        <taxon>Eukaryota</taxon>
        <taxon>Fungi</taxon>
        <taxon>Fungi incertae sedis</taxon>
        <taxon>Mucoromycota</taxon>
        <taxon>Mortierellomycotina</taxon>
        <taxon>Mortierellomycetes</taxon>
        <taxon>Mortierellales</taxon>
        <taxon>Mortierellaceae</taxon>
        <taxon>Dissophora</taxon>
    </lineage>
</organism>
<proteinExistence type="predicted"/>
<dbReference type="AlphaFoldDB" id="A0A9P6RG91"/>
<evidence type="ECO:0000313" key="4">
    <source>
        <dbReference type="Proteomes" id="UP000738325"/>
    </source>
</evidence>
<dbReference type="Proteomes" id="UP000738325">
    <property type="component" value="Unassembled WGS sequence"/>
</dbReference>
<feature type="compositionally biased region" description="Low complexity" evidence="1">
    <location>
        <begin position="115"/>
        <end position="135"/>
    </location>
</feature>
<gene>
    <name evidence="3" type="ORF">BGZ99_005086</name>
</gene>
<dbReference type="EMBL" id="JAAAIP010000321">
    <property type="protein sequence ID" value="KAG0319497.1"/>
    <property type="molecule type" value="Genomic_DNA"/>
</dbReference>
<evidence type="ECO:0000256" key="1">
    <source>
        <dbReference type="SAM" id="MobiDB-lite"/>
    </source>
</evidence>
<dbReference type="OrthoDB" id="2417467at2759"/>
<feature type="region of interest" description="Disordered" evidence="1">
    <location>
        <begin position="69"/>
        <end position="102"/>
    </location>
</feature>
<keyword evidence="4" id="KW-1185">Reference proteome</keyword>
<keyword evidence="2" id="KW-0812">Transmembrane</keyword>
<protein>
    <submittedName>
        <fullName evidence="3">Uncharacterized protein</fullName>
    </submittedName>
</protein>
<evidence type="ECO:0000256" key="2">
    <source>
        <dbReference type="SAM" id="Phobius"/>
    </source>
</evidence>